<dbReference type="CDD" id="cd00082">
    <property type="entry name" value="HisKA"/>
    <property type="match status" value="1"/>
</dbReference>
<dbReference type="InterPro" id="IPR036890">
    <property type="entry name" value="HATPase_C_sf"/>
</dbReference>
<sequence length="275" mass="30828">MHETEILNAEILAVVSHELRSPLTAIKGYASTLLLHKNRISPDEQQEYLSAISEASDRMEIVVERLLQLSWLETGATSVHLTTVDLGHLMKEAIESFGQRQTSIARAHGRNLTSEQTVFDVQIASQQGTIVQVDRQLFRIVLDNLLENAVLYAADNSHVEVGISALQSFQCQAIDGGFLRGQEESVQQKLLSLSFKPVIEIWIRDSGIGIPAEHLHHIFDRFYRVDTRLTREVGGLGLGLTICKYIVELHNGLIWAESLEGKGSIFRIVLPLRER</sequence>
<dbReference type="Gene3D" id="1.10.287.130">
    <property type="match status" value="1"/>
</dbReference>
<dbReference type="PANTHER" id="PTHR43711:SF31">
    <property type="entry name" value="HISTIDINE KINASE"/>
    <property type="match status" value="1"/>
</dbReference>
<dbReference type="EC" id="2.7.13.3" evidence="2"/>
<dbReference type="PROSITE" id="PS50109">
    <property type="entry name" value="HIS_KIN"/>
    <property type="match status" value="1"/>
</dbReference>
<evidence type="ECO:0000256" key="2">
    <source>
        <dbReference type="ARBA" id="ARBA00012438"/>
    </source>
</evidence>
<protein>
    <recommendedName>
        <fullName evidence="2">histidine kinase</fullName>
        <ecNumber evidence="2">2.7.13.3</ecNumber>
    </recommendedName>
</protein>
<dbReference type="FunFam" id="3.30.565.10:FF:000006">
    <property type="entry name" value="Sensor histidine kinase WalK"/>
    <property type="match status" value="1"/>
</dbReference>
<dbReference type="InterPro" id="IPR036097">
    <property type="entry name" value="HisK_dim/P_sf"/>
</dbReference>
<comment type="caution">
    <text evidence="8">The sequence shown here is derived from an EMBL/GenBank/DDBJ whole genome shotgun (WGS) entry which is preliminary data.</text>
</comment>
<dbReference type="SMART" id="SM00388">
    <property type="entry name" value="HisKA"/>
    <property type="match status" value="1"/>
</dbReference>
<dbReference type="Pfam" id="PF02518">
    <property type="entry name" value="HATPase_c"/>
    <property type="match status" value="1"/>
</dbReference>
<dbReference type="RefSeq" id="WP_126583281.1">
    <property type="nucleotide sequence ID" value="NZ_BIFR01000002.1"/>
</dbReference>
<keyword evidence="6" id="KW-0902">Two-component regulatory system</keyword>
<dbReference type="SMART" id="SM00387">
    <property type="entry name" value="HATPase_c"/>
    <property type="match status" value="1"/>
</dbReference>
<accession>A0A402AA92</accession>
<comment type="catalytic activity">
    <reaction evidence="1">
        <text>ATP + protein L-histidine = ADP + protein N-phospho-L-histidine.</text>
        <dbReference type="EC" id="2.7.13.3"/>
    </reaction>
</comment>
<dbReference type="InterPro" id="IPR005467">
    <property type="entry name" value="His_kinase_dom"/>
</dbReference>
<dbReference type="Pfam" id="PF00512">
    <property type="entry name" value="HisKA"/>
    <property type="match status" value="1"/>
</dbReference>
<dbReference type="InterPro" id="IPR003661">
    <property type="entry name" value="HisK_dim/P_dom"/>
</dbReference>
<dbReference type="InterPro" id="IPR003594">
    <property type="entry name" value="HATPase_dom"/>
</dbReference>
<dbReference type="OrthoDB" id="146720at2"/>
<keyword evidence="9" id="KW-1185">Reference proteome</keyword>
<dbReference type="GO" id="GO:0000155">
    <property type="term" value="F:phosphorelay sensor kinase activity"/>
    <property type="evidence" value="ECO:0007669"/>
    <property type="project" value="InterPro"/>
</dbReference>
<keyword evidence="3" id="KW-0597">Phosphoprotein</keyword>
<evidence type="ECO:0000313" key="9">
    <source>
        <dbReference type="Proteomes" id="UP000287352"/>
    </source>
</evidence>
<evidence type="ECO:0000256" key="3">
    <source>
        <dbReference type="ARBA" id="ARBA00022553"/>
    </source>
</evidence>
<feature type="domain" description="Histidine kinase" evidence="7">
    <location>
        <begin position="14"/>
        <end position="274"/>
    </location>
</feature>
<dbReference type="Gene3D" id="3.30.565.10">
    <property type="entry name" value="Histidine kinase-like ATPase, C-terminal domain"/>
    <property type="match status" value="1"/>
</dbReference>
<reference evidence="9" key="1">
    <citation type="submission" date="2018-12" db="EMBL/GenBank/DDBJ databases">
        <title>Tengunoibacter tsumagoiensis gen. nov., sp. nov., Dictyobacter kobayashii sp. nov., D. alpinus sp. nov., and D. joshuensis sp. nov. and description of Dictyobacteraceae fam. nov. within the order Ktedonobacterales isolated from Tengu-no-mugimeshi.</title>
        <authorList>
            <person name="Wang C.M."/>
            <person name="Zheng Y."/>
            <person name="Sakai Y."/>
            <person name="Toyoda A."/>
            <person name="Minakuchi Y."/>
            <person name="Abe K."/>
            <person name="Yokota A."/>
            <person name="Yabe S."/>
        </authorList>
    </citation>
    <scope>NUCLEOTIDE SEQUENCE [LARGE SCALE GENOMIC DNA]</scope>
    <source>
        <strain evidence="9">Uno3</strain>
    </source>
</reference>
<evidence type="ECO:0000313" key="8">
    <source>
        <dbReference type="EMBL" id="GCE15875.1"/>
    </source>
</evidence>
<dbReference type="AlphaFoldDB" id="A0A402AA92"/>
<dbReference type="InterPro" id="IPR004358">
    <property type="entry name" value="Sig_transdc_His_kin-like_C"/>
</dbReference>
<organism evidence="8 9">
    <name type="scientific">Tengunoibacter tsumagoiensis</name>
    <dbReference type="NCBI Taxonomy" id="2014871"/>
    <lineage>
        <taxon>Bacteria</taxon>
        <taxon>Bacillati</taxon>
        <taxon>Chloroflexota</taxon>
        <taxon>Ktedonobacteria</taxon>
        <taxon>Ktedonobacterales</taxon>
        <taxon>Dictyobacteraceae</taxon>
        <taxon>Tengunoibacter</taxon>
    </lineage>
</organism>
<keyword evidence="4" id="KW-0808">Transferase</keyword>
<dbReference type="SUPFAM" id="SSF55874">
    <property type="entry name" value="ATPase domain of HSP90 chaperone/DNA topoisomerase II/histidine kinase"/>
    <property type="match status" value="1"/>
</dbReference>
<evidence type="ECO:0000256" key="5">
    <source>
        <dbReference type="ARBA" id="ARBA00022777"/>
    </source>
</evidence>
<dbReference type="SUPFAM" id="SSF47384">
    <property type="entry name" value="Homodimeric domain of signal transducing histidine kinase"/>
    <property type="match status" value="1"/>
</dbReference>
<dbReference type="InterPro" id="IPR050736">
    <property type="entry name" value="Sensor_HK_Regulatory"/>
</dbReference>
<dbReference type="EMBL" id="BIFR01000002">
    <property type="protein sequence ID" value="GCE15875.1"/>
    <property type="molecule type" value="Genomic_DNA"/>
</dbReference>
<dbReference type="CDD" id="cd00075">
    <property type="entry name" value="HATPase"/>
    <property type="match status" value="1"/>
</dbReference>
<gene>
    <name evidence="8" type="ORF">KTT_57340</name>
</gene>
<name>A0A402AA92_9CHLR</name>
<proteinExistence type="predicted"/>
<dbReference type="PANTHER" id="PTHR43711">
    <property type="entry name" value="TWO-COMPONENT HISTIDINE KINASE"/>
    <property type="match status" value="1"/>
</dbReference>
<dbReference type="PRINTS" id="PR00344">
    <property type="entry name" value="BCTRLSENSOR"/>
</dbReference>
<evidence type="ECO:0000256" key="1">
    <source>
        <dbReference type="ARBA" id="ARBA00000085"/>
    </source>
</evidence>
<evidence type="ECO:0000259" key="7">
    <source>
        <dbReference type="PROSITE" id="PS50109"/>
    </source>
</evidence>
<evidence type="ECO:0000256" key="4">
    <source>
        <dbReference type="ARBA" id="ARBA00022679"/>
    </source>
</evidence>
<evidence type="ECO:0000256" key="6">
    <source>
        <dbReference type="ARBA" id="ARBA00023012"/>
    </source>
</evidence>
<keyword evidence="5" id="KW-0418">Kinase</keyword>
<dbReference type="Proteomes" id="UP000287352">
    <property type="component" value="Unassembled WGS sequence"/>
</dbReference>